<dbReference type="InterPro" id="IPR015077">
    <property type="entry name" value="DUF1858"/>
</dbReference>
<dbReference type="EMBL" id="SUMG01000019">
    <property type="protein sequence ID" value="NBG89202.1"/>
    <property type="molecule type" value="Genomic_DNA"/>
</dbReference>
<feature type="domain" description="DUF1858" evidence="1">
    <location>
        <begin position="4"/>
        <end position="57"/>
    </location>
</feature>
<evidence type="ECO:0000259" key="1">
    <source>
        <dbReference type="Pfam" id="PF08984"/>
    </source>
</evidence>
<accession>A0AA44BER0</accession>
<name>A0AA44BER0_9CLOT</name>
<reference evidence="2 3" key="1">
    <citation type="submission" date="2019-04" db="EMBL/GenBank/DDBJ databases">
        <title>Isachenkonia alkalipeptolytica gen. nov. sp. nov. a new anaerobic, alkiliphilic organothrophic bacterium capable to reduce synthesized ferrihydrite isolated from a soda lake.</title>
        <authorList>
            <person name="Toshchakov S.V."/>
            <person name="Zavarzina D.G."/>
            <person name="Zhilina T.N."/>
            <person name="Kostrikina N.A."/>
            <person name="Kublanov I.V."/>
        </authorList>
    </citation>
    <scope>NUCLEOTIDE SEQUENCE [LARGE SCALE GENOMIC DNA]</scope>
    <source>
        <strain evidence="2 3">Z-1701</strain>
    </source>
</reference>
<dbReference type="RefSeq" id="WP_160722634.1">
    <property type="nucleotide sequence ID" value="NZ_SUMG01000019.1"/>
</dbReference>
<dbReference type="SUPFAM" id="SSF140683">
    <property type="entry name" value="SP0561-like"/>
    <property type="match status" value="1"/>
</dbReference>
<protein>
    <submittedName>
        <fullName evidence="2">DUF1858 domain-containing protein</fullName>
    </submittedName>
</protein>
<dbReference type="Gene3D" id="1.10.3910.10">
    <property type="entry name" value="SP0561-like"/>
    <property type="match status" value="1"/>
</dbReference>
<dbReference type="NCBIfam" id="TIGR03980">
    <property type="entry name" value="prismane_assoc"/>
    <property type="match status" value="1"/>
</dbReference>
<comment type="caution">
    <text evidence="2">The sequence shown here is derived from an EMBL/GenBank/DDBJ whole genome shotgun (WGS) entry which is preliminary data.</text>
</comment>
<proteinExistence type="predicted"/>
<dbReference type="Proteomes" id="UP000449710">
    <property type="component" value="Unassembled WGS sequence"/>
</dbReference>
<dbReference type="InterPro" id="IPR023883">
    <property type="entry name" value="CHP03980_redox-disulphide"/>
</dbReference>
<dbReference type="PANTHER" id="PTHR39341">
    <property type="entry name" value="BSL7085 PROTEIN"/>
    <property type="match status" value="1"/>
</dbReference>
<evidence type="ECO:0000313" key="3">
    <source>
        <dbReference type="Proteomes" id="UP000449710"/>
    </source>
</evidence>
<dbReference type="AlphaFoldDB" id="A0AA44BER0"/>
<dbReference type="PANTHER" id="PTHR39341:SF1">
    <property type="entry name" value="DUF1858 DOMAIN-CONTAINING PROTEIN"/>
    <property type="match status" value="1"/>
</dbReference>
<dbReference type="InterPro" id="IPR038062">
    <property type="entry name" value="ScdA-like_N_sf"/>
</dbReference>
<keyword evidence="3" id="KW-1185">Reference proteome</keyword>
<evidence type="ECO:0000313" key="2">
    <source>
        <dbReference type="EMBL" id="NBG89202.1"/>
    </source>
</evidence>
<dbReference type="Pfam" id="PF08984">
    <property type="entry name" value="DUF1858"/>
    <property type="match status" value="1"/>
</dbReference>
<sequence>MTKITKEMTIMDVLKMDQGLAEIFMKHGLHCLGCPGATMESIEDAGKVHGIDSDKLVAELNEYMESK</sequence>
<organism evidence="2 3">
    <name type="scientific">Isachenkonia alkalipeptolytica</name>
    <dbReference type="NCBI Taxonomy" id="2565777"/>
    <lineage>
        <taxon>Bacteria</taxon>
        <taxon>Bacillati</taxon>
        <taxon>Bacillota</taxon>
        <taxon>Clostridia</taxon>
        <taxon>Eubacteriales</taxon>
        <taxon>Clostridiaceae</taxon>
        <taxon>Isachenkonia</taxon>
    </lineage>
</organism>
<gene>
    <name evidence="2" type="ORF">ISALK_11945</name>
</gene>